<name>A0A2U8WAE8_9HYPH</name>
<reference evidence="2" key="1">
    <citation type="submission" date="2018-05" db="EMBL/GenBank/DDBJ databases">
        <title>Complete Genome Sequence of Methylobacterium sp. 17SD2-17.</title>
        <authorList>
            <person name="Srinivasan S."/>
        </authorList>
    </citation>
    <scope>NUCLEOTIDE SEQUENCE [LARGE SCALE GENOMIC DNA]</scope>
    <source>
        <strain evidence="2">17SD2-17</strain>
    </source>
</reference>
<dbReference type="InterPro" id="IPR006311">
    <property type="entry name" value="TAT_signal"/>
</dbReference>
<dbReference type="OrthoDB" id="14727at2"/>
<evidence type="ECO:0000313" key="2">
    <source>
        <dbReference type="Proteomes" id="UP000245926"/>
    </source>
</evidence>
<gene>
    <name evidence="1" type="ORF">DK389_21205</name>
</gene>
<dbReference type="EMBL" id="CP029550">
    <property type="protein sequence ID" value="AWN42561.1"/>
    <property type="molecule type" value="Genomic_DNA"/>
</dbReference>
<dbReference type="Proteomes" id="UP000245926">
    <property type="component" value="Chromosome"/>
</dbReference>
<accession>A0A2U8WAE8</accession>
<organism evidence="1 2">
    <name type="scientific">Methylobacterium durans</name>
    <dbReference type="NCBI Taxonomy" id="2202825"/>
    <lineage>
        <taxon>Bacteria</taxon>
        <taxon>Pseudomonadati</taxon>
        <taxon>Pseudomonadota</taxon>
        <taxon>Alphaproteobacteria</taxon>
        <taxon>Hyphomicrobiales</taxon>
        <taxon>Methylobacteriaceae</taxon>
        <taxon>Methylobacterium</taxon>
    </lineage>
</organism>
<dbReference type="Pfam" id="PF04214">
    <property type="entry name" value="DUF411"/>
    <property type="match status" value="1"/>
</dbReference>
<keyword evidence="2" id="KW-1185">Reference proteome</keyword>
<dbReference type="InterPro" id="IPR007332">
    <property type="entry name" value="DUF411"/>
</dbReference>
<dbReference type="PROSITE" id="PS51318">
    <property type="entry name" value="TAT"/>
    <property type="match status" value="1"/>
</dbReference>
<dbReference type="AlphaFoldDB" id="A0A2U8WAE8"/>
<protein>
    <submittedName>
        <fullName evidence="1">Metal-binding protein</fullName>
    </submittedName>
</protein>
<dbReference type="KEGG" id="mets:DK389_21205"/>
<evidence type="ECO:0000313" key="1">
    <source>
        <dbReference type="EMBL" id="AWN42561.1"/>
    </source>
</evidence>
<sequence>MNEQSWPSRRTVVLGLAAAAAGGRASLAEPLPDVAVTKDPGCGCCEAWVAHLRKEGFTVRVTEAAVNPVKVRLGVPRELASCHTAQVGGYVIEGHVPAAAIQRLLAQRPSGTGLAVPGMPVGSPGMEVAGVEPATYDVILFGPAGRSTFARFRGDRAV</sequence>
<proteinExistence type="predicted"/>
<dbReference type="RefSeq" id="WP_109892564.1">
    <property type="nucleotide sequence ID" value="NZ_CP029550.1"/>
</dbReference>